<evidence type="ECO:0000256" key="1">
    <source>
        <dbReference type="SAM" id="MobiDB-lite"/>
    </source>
</evidence>
<dbReference type="EMBL" id="FMIA01000002">
    <property type="protein sequence ID" value="SCL59345.1"/>
    <property type="molecule type" value="Genomic_DNA"/>
</dbReference>
<proteinExistence type="predicted"/>
<protein>
    <submittedName>
        <fullName evidence="2">Uncharacterized protein</fullName>
    </submittedName>
</protein>
<dbReference type="OrthoDB" id="3389675at2"/>
<evidence type="ECO:0000313" key="3">
    <source>
        <dbReference type="Proteomes" id="UP000198937"/>
    </source>
</evidence>
<reference evidence="3" key="1">
    <citation type="submission" date="2016-06" db="EMBL/GenBank/DDBJ databases">
        <authorList>
            <person name="Varghese N."/>
            <person name="Submissions Spin"/>
        </authorList>
    </citation>
    <scope>NUCLEOTIDE SEQUENCE [LARGE SCALE GENOMIC DNA]</scope>
    <source>
        <strain evidence="3">DSM 45577</strain>
    </source>
</reference>
<evidence type="ECO:0000313" key="2">
    <source>
        <dbReference type="EMBL" id="SCL59345.1"/>
    </source>
</evidence>
<name>A0A1C6UZ43_9ACTN</name>
<feature type="region of interest" description="Disordered" evidence="1">
    <location>
        <begin position="103"/>
        <end position="147"/>
    </location>
</feature>
<accession>A0A1C6UZ43</accession>
<keyword evidence="3" id="KW-1185">Reference proteome</keyword>
<organism evidence="2 3">
    <name type="scientific">Micromonospora yangpuensis</name>
    <dbReference type="NCBI Taxonomy" id="683228"/>
    <lineage>
        <taxon>Bacteria</taxon>
        <taxon>Bacillati</taxon>
        <taxon>Actinomycetota</taxon>
        <taxon>Actinomycetes</taxon>
        <taxon>Micromonosporales</taxon>
        <taxon>Micromonosporaceae</taxon>
        <taxon>Micromonospora</taxon>
    </lineage>
</organism>
<sequence>MPDSDPSPTDAALERLDDEITFLVDSLRDVSDSLADLAFRLDAQLTESDHEQVRITTDRLAATLNNHLTNDLTALVGLGAIRHGAPAEVGTVDDEIPTLTATDLPPLSGAATGAATGGTANGTTGGNATGATGGSANGTTGGATGTTTEAETGARLVAAEHLRRLAAFVGSHFDLARLAAEHGNAERAMSEYRLARQAAHSAPEAYRLWLGCLSEPGQEHDTGPD</sequence>
<gene>
    <name evidence="2" type="ORF">GA0070617_4078</name>
</gene>
<dbReference type="Proteomes" id="UP000198937">
    <property type="component" value="Unassembled WGS sequence"/>
</dbReference>
<feature type="compositionally biased region" description="Gly residues" evidence="1">
    <location>
        <begin position="115"/>
        <end position="144"/>
    </location>
</feature>
<dbReference type="AlphaFoldDB" id="A0A1C6UZ43"/>
<dbReference type="RefSeq" id="WP_091440953.1">
    <property type="nucleotide sequence ID" value="NZ_BMMJ01000002.1"/>
</dbReference>